<evidence type="ECO:0000256" key="1">
    <source>
        <dbReference type="SAM" id="Phobius"/>
    </source>
</evidence>
<protein>
    <submittedName>
        <fullName evidence="2">Uncharacterized protein</fullName>
    </submittedName>
</protein>
<evidence type="ECO:0000313" key="2">
    <source>
        <dbReference type="EMBL" id="KAF0909956.1"/>
    </source>
</evidence>
<feature type="transmembrane region" description="Helical" evidence="1">
    <location>
        <begin position="74"/>
        <end position="101"/>
    </location>
</feature>
<name>A0A6G1DC07_9ORYZ</name>
<comment type="caution">
    <text evidence="2">The sequence shown here is derived from an EMBL/GenBank/DDBJ whole genome shotgun (WGS) entry which is preliminary data.</text>
</comment>
<dbReference type="Proteomes" id="UP000479710">
    <property type="component" value="Unassembled WGS sequence"/>
</dbReference>
<keyword evidence="1" id="KW-0812">Transmembrane</keyword>
<keyword evidence="1" id="KW-1133">Transmembrane helix</keyword>
<reference evidence="2 3" key="1">
    <citation type="submission" date="2019-11" db="EMBL/GenBank/DDBJ databases">
        <title>Whole genome sequence of Oryza granulata.</title>
        <authorList>
            <person name="Li W."/>
        </authorList>
    </citation>
    <scope>NUCLEOTIDE SEQUENCE [LARGE SCALE GENOMIC DNA]</scope>
    <source>
        <strain evidence="3">cv. Menghai</strain>
        <tissue evidence="2">Leaf</tissue>
    </source>
</reference>
<keyword evidence="1" id="KW-0472">Membrane</keyword>
<dbReference type="EMBL" id="SPHZ02000006">
    <property type="protein sequence ID" value="KAF0909956.1"/>
    <property type="molecule type" value="Genomic_DNA"/>
</dbReference>
<gene>
    <name evidence="2" type="ORF">E2562_001209</name>
</gene>
<evidence type="ECO:0000313" key="3">
    <source>
        <dbReference type="Proteomes" id="UP000479710"/>
    </source>
</evidence>
<accession>A0A6G1DC07</accession>
<sequence length="103" mass="11415">MPRGRRRRGPGGSAVDFRATFIAAQLGMQCRMGPAEAEQMRRVIASSDCNTSRVMSEIPRSPLQRPSWKGLDSFLCAGSVWIWLVEHFGPGAVGVVLYFLMED</sequence>
<keyword evidence="3" id="KW-1185">Reference proteome</keyword>
<proteinExistence type="predicted"/>
<dbReference type="AlphaFoldDB" id="A0A6G1DC07"/>
<organism evidence="2 3">
    <name type="scientific">Oryza meyeriana var. granulata</name>
    <dbReference type="NCBI Taxonomy" id="110450"/>
    <lineage>
        <taxon>Eukaryota</taxon>
        <taxon>Viridiplantae</taxon>
        <taxon>Streptophyta</taxon>
        <taxon>Embryophyta</taxon>
        <taxon>Tracheophyta</taxon>
        <taxon>Spermatophyta</taxon>
        <taxon>Magnoliopsida</taxon>
        <taxon>Liliopsida</taxon>
        <taxon>Poales</taxon>
        <taxon>Poaceae</taxon>
        <taxon>BOP clade</taxon>
        <taxon>Oryzoideae</taxon>
        <taxon>Oryzeae</taxon>
        <taxon>Oryzinae</taxon>
        <taxon>Oryza</taxon>
        <taxon>Oryza meyeriana</taxon>
    </lineage>
</organism>